<name>A0A9D2NHQ3_9FIRM</name>
<accession>A0A9D2NHQ3</accession>
<feature type="domain" description="SpaA-like prealbumin fold" evidence="6">
    <location>
        <begin position="347"/>
        <end position="417"/>
    </location>
</feature>
<comment type="caution">
    <text evidence="7">The sequence shown here is derived from an EMBL/GenBank/DDBJ whole genome shotgun (WGS) entry which is preliminary data.</text>
</comment>
<reference evidence="7" key="2">
    <citation type="submission" date="2021-04" db="EMBL/GenBank/DDBJ databases">
        <authorList>
            <person name="Gilroy R."/>
        </authorList>
    </citation>
    <scope>NUCLEOTIDE SEQUENCE</scope>
    <source>
        <strain evidence="7">USAMLcec2-132</strain>
    </source>
</reference>
<evidence type="ECO:0000256" key="4">
    <source>
        <dbReference type="SAM" id="MobiDB-lite"/>
    </source>
</evidence>
<dbReference type="PANTHER" id="PTHR36108">
    <property type="entry name" value="COLOSSIN-B-RELATED"/>
    <property type="match status" value="1"/>
</dbReference>
<dbReference type="AlphaFoldDB" id="A0A9D2NHQ3"/>
<comment type="similarity">
    <text evidence="1">Belongs to the serine-aspartate repeat-containing protein (SDr) family.</text>
</comment>
<dbReference type="Gene3D" id="2.60.40.10">
    <property type="entry name" value="Immunoglobulins"/>
    <property type="match status" value="3"/>
</dbReference>
<feature type="compositionally biased region" description="Acidic residues" evidence="4">
    <location>
        <begin position="61"/>
        <end position="78"/>
    </location>
</feature>
<dbReference type="PANTHER" id="PTHR36108:SF13">
    <property type="entry name" value="COLOSSIN-B-RELATED"/>
    <property type="match status" value="1"/>
</dbReference>
<evidence type="ECO:0000256" key="5">
    <source>
        <dbReference type="SAM" id="Phobius"/>
    </source>
</evidence>
<dbReference type="Pfam" id="PF17802">
    <property type="entry name" value="SpaA"/>
    <property type="match status" value="1"/>
</dbReference>
<keyword evidence="3" id="KW-0732">Signal</keyword>
<dbReference type="EMBL" id="DWWS01000050">
    <property type="protein sequence ID" value="HJC24905.1"/>
    <property type="molecule type" value="Genomic_DNA"/>
</dbReference>
<feature type="transmembrane region" description="Helical" evidence="5">
    <location>
        <begin position="20"/>
        <end position="40"/>
    </location>
</feature>
<evidence type="ECO:0000256" key="1">
    <source>
        <dbReference type="ARBA" id="ARBA00007257"/>
    </source>
</evidence>
<feature type="compositionally biased region" description="Acidic residues" evidence="4">
    <location>
        <begin position="85"/>
        <end position="103"/>
    </location>
</feature>
<feature type="transmembrane region" description="Helical" evidence="5">
    <location>
        <begin position="517"/>
        <end position="538"/>
    </location>
</feature>
<evidence type="ECO:0000256" key="3">
    <source>
        <dbReference type="ARBA" id="ARBA00022729"/>
    </source>
</evidence>
<dbReference type="InterPro" id="IPR013783">
    <property type="entry name" value="Ig-like_fold"/>
</dbReference>
<keyword evidence="5" id="KW-0472">Membrane</keyword>
<keyword evidence="2" id="KW-0964">Secreted</keyword>
<dbReference type="InterPro" id="IPR041033">
    <property type="entry name" value="SpaA_PFL_dom_1"/>
</dbReference>
<evidence type="ECO:0000313" key="7">
    <source>
        <dbReference type="EMBL" id="HJC24905.1"/>
    </source>
</evidence>
<reference evidence="7" key="1">
    <citation type="journal article" date="2021" name="PeerJ">
        <title>Extensive microbial diversity within the chicken gut microbiome revealed by metagenomics and culture.</title>
        <authorList>
            <person name="Gilroy R."/>
            <person name="Ravi A."/>
            <person name="Getino M."/>
            <person name="Pursley I."/>
            <person name="Horton D.L."/>
            <person name="Alikhan N.F."/>
            <person name="Baker D."/>
            <person name="Gharbi K."/>
            <person name="Hall N."/>
            <person name="Watson M."/>
            <person name="Adriaenssens E.M."/>
            <person name="Foster-Nyarko E."/>
            <person name="Jarju S."/>
            <person name="Secka A."/>
            <person name="Antonio M."/>
            <person name="Oren A."/>
            <person name="Chaudhuri R.R."/>
            <person name="La Ragione R."/>
            <person name="Hildebrand F."/>
            <person name="Pallen M.J."/>
        </authorList>
    </citation>
    <scope>NUCLEOTIDE SEQUENCE</scope>
    <source>
        <strain evidence="7">USAMLcec2-132</strain>
    </source>
</reference>
<dbReference type="Proteomes" id="UP000823891">
    <property type="component" value="Unassembled WGS sequence"/>
</dbReference>
<keyword evidence="5" id="KW-1133">Transmembrane helix</keyword>
<evidence type="ECO:0000259" key="6">
    <source>
        <dbReference type="Pfam" id="PF17802"/>
    </source>
</evidence>
<sequence>MRRRKSNHSEIDYWQSNTDLITGFVLVLFLIIMLLILYLVQIPENALPDAVSGNSFAVDDQPGDTVEDDETDTWDGEGDNGWNDDGGDGEGDGEERETEEESYEYPFPSTAGDDWNKAAVYATVIDAETGRAVRVPGITFELYEEQIKGDGGAKRFLNTYYPVKTEYRSYETTEAGVFYLPEKIEQGHYYFKQITELEGYDAAETVYFDIDDDYDWPDPFVVSIEIFPSRNIIPVRLEDMDTHEPVPGGTFQVTAAEDILTADDTIRYEEGETADLITTDEEGYGESQELYLGTYLVSQETIPQYYAGVEESAEAEVQKKSGSVPETLVFVCEKTKIRLKLTDELYTSLALEGAEFTLSCEGYPELTRTGVTDQRGEIVFTDLEKNRVYSLRQTAAPGNYKYDYKETEIYVDENGRIDEEASAELDFTNYISRINIEVRGMLLSGPVSNVSLALYNGNDELIRVWTSSGSAETFENLPGGGYYVVLNGDDKKRYEFEFVEDAALQEVSVAIWTFQDIAAVAAAAAIVLGGILGVAGILRRRRKAVKRGAGKEADREE</sequence>
<proteinExistence type="inferred from homology"/>
<evidence type="ECO:0000256" key="2">
    <source>
        <dbReference type="ARBA" id="ARBA00022525"/>
    </source>
</evidence>
<organism evidence="7 8">
    <name type="scientific">Candidatus Eisenbergiella merdavium</name>
    <dbReference type="NCBI Taxonomy" id="2838551"/>
    <lineage>
        <taxon>Bacteria</taxon>
        <taxon>Bacillati</taxon>
        <taxon>Bacillota</taxon>
        <taxon>Clostridia</taxon>
        <taxon>Lachnospirales</taxon>
        <taxon>Lachnospiraceae</taxon>
        <taxon>Eisenbergiella</taxon>
    </lineage>
</organism>
<protein>
    <recommendedName>
        <fullName evidence="6">SpaA-like prealbumin fold domain-containing protein</fullName>
    </recommendedName>
</protein>
<gene>
    <name evidence="7" type="ORF">H9761_14575</name>
</gene>
<keyword evidence="5" id="KW-0812">Transmembrane</keyword>
<feature type="region of interest" description="Disordered" evidence="4">
    <location>
        <begin position="53"/>
        <end position="108"/>
    </location>
</feature>
<evidence type="ECO:0000313" key="8">
    <source>
        <dbReference type="Proteomes" id="UP000823891"/>
    </source>
</evidence>